<feature type="compositionally biased region" description="Basic and acidic residues" evidence="1">
    <location>
        <begin position="40"/>
        <end position="51"/>
    </location>
</feature>
<organism evidence="2">
    <name type="scientific">Cyprideis torosa</name>
    <dbReference type="NCBI Taxonomy" id="163714"/>
    <lineage>
        <taxon>Eukaryota</taxon>
        <taxon>Metazoa</taxon>
        <taxon>Ecdysozoa</taxon>
        <taxon>Arthropoda</taxon>
        <taxon>Crustacea</taxon>
        <taxon>Oligostraca</taxon>
        <taxon>Ostracoda</taxon>
        <taxon>Podocopa</taxon>
        <taxon>Podocopida</taxon>
        <taxon>Cytherocopina</taxon>
        <taxon>Cytheroidea</taxon>
        <taxon>Cytherideidae</taxon>
        <taxon>Cyprideis</taxon>
    </lineage>
</organism>
<reference evidence="2" key="1">
    <citation type="submission" date="2020-11" db="EMBL/GenBank/DDBJ databases">
        <authorList>
            <person name="Tran Van P."/>
        </authorList>
    </citation>
    <scope>NUCLEOTIDE SEQUENCE</scope>
</reference>
<dbReference type="Gene3D" id="2.40.50.90">
    <property type="match status" value="1"/>
</dbReference>
<dbReference type="PROSITE" id="PS50084">
    <property type="entry name" value="KH_TYPE_1"/>
    <property type="match status" value="1"/>
</dbReference>
<sequence length="396" mass="43858">MGSKSQRKKFAMSSRNGPQKSASPDVKKSPKRVSGNYESHFIDHSDVRDANSPDSGTSSQSSSELISAMENITISFPPKCVTPVGLTSIPPEGWVSFTFEIHQNNVGWMIGGKGSFISKVREKSGCHVQVIRHPHVRHLKLCVIYGPSLDHVEKAKLMIRERFPRSRFPRFKMDEYQEEIPIGVVPGEVVVPNIVPQHLTLPVGVSFHVVVSALSTPENIFLQQVTHPSFHHLNVLGTVMDSIYGEGSAEEPPPLMQPLTYGILCAAEWDGHWFRCQIVEVYENSDEIAVLDLDYGGYYTVKTNTCRQIRADLLNYPFQAAEAHLANIMPNDGVAYPKEALSAAEDLLMGTVLTATVIGFNTSDGKPCVELHVESPEGPVHLNQEMVCRGLARWVE</sequence>
<dbReference type="InterPro" id="IPR036612">
    <property type="entry name" value="KH_dom_type_1_sf"/>
</dbReference>
<evidence type="ECO:0000256" key="1">
    <source>
        <dbReference type="SAM" id="MobiDB-lite"/>
    </source>
</evidence>
<dbReference type="InterPro" id="IPR002999">
    <property type="entry name" value="Tudor"/>
</dbReference>
<feature type="compositionally biased region" description="Low complexity" evidence="1">
    <location>
        <begin position="52"/>
        <end position="64"/>
    </location>
</feature>
<evidence type="ECO:0000313" key="2">
    <source>
        <dbReference type="EMBL" id="CAD7225920.1"/>
    </source>
</evidence>
<dbReference type="GO" id="GO:0005739">
    <property type="term" value="C:mitochondrion"/>
    <property type="evidence" value="ECO:0007669"/>
    <property type="project" value="UniProtKB-ARBA"/>
</dbReference>
<dbReference type="PANTHER" id="PTHR22948">
    <property type="entry name" value="TUDOR DOMAIN CONTAINING PROTEIN"/>
    <property type="match status" value="1"/>
</dbReference>
<feature type="compositionally biased region" description="Basic residues" evidence="1">
    <location>
        <begin position="1"/>
        <end position="10"/>
    </location>
</feature>
<dbReference type="PROSITE" id="PS50304">
    <property type="entry name" value="TUDOR"/>
    <property type="match status" value="1"/>
</dbReference>
<dbReference type="EMBL" id="OB660692">
    <property type="protein sequence ID" value="CAD7225920.1"/>
    <property type="molecule type" value="Genomic_DNA"/>
</dbReference>
<dbReference type="SUPFAM" id="SSF54791">
    <property type="entry name" value="Eukaryotic type KH-domain (KH-domain type I)"/>
    <property type="match status" value="1"/>
</dbReference>
<dbReference type="InterPro" id="IPR047367">
    <property type="entry name" value="Tudor_AKAP1"/>
</dbReference>
<dbReference type="AlphaFoldDB" id="A0A7R8W6K9"/>
<dbReference type="SUPFAM" id="SSF63748">
    <property type="entry name" value="Tudor/PWWP/MBT"/>
    <property type="match status" value="1"/>
</dbReference>
<dbReference type="InterPro" id="IPR035437">
    <property type="entry name" value="SNase_OB-fold_sf"/>
</dbReference>
<feature type="region of interest" description="Disordered" evidence="1">
    <location>
        <begin position="1"/>
        <end position="64"/>
    </location>
</feature>
<dbReference type="Gene3D" id="3.30.1370.10">
    <property type="entry name" value="K Homology domain, type 1"/>
    <property type="match status" value="1"/>
</dbReference>
<dbReference type="InterPro" id="IPR004087">
    <property type="entry name" value="KH_dom"/>
</dbReference>
<dbReference type="GO" id="GO:0003723">
    <property type="term" value="F:RNA binding"/>
    <property type="evidence" value="ECO:0007669"/>
    <property type="project" value="UniProtKB-UniRule"/>
</dbReference>
<dbReference type="OrthoDB" id="10069557at2759"/>
<dbReference type="InterPro" id="IPR050621">
    <property type="entry name" value="Tudor_domain_containing"/>
</dbReference>
<dbReference type="SMART" id="SM00322">
    <property type="entry name" value="KH"/>
    <property type="match status" value="1"/>
</dbReference>
<dbReference type="InterPro" id="IPR004088">
    <property type="entry name" value="KH_dom_type_1"/>
</dbReference>
<accession>A0A7R8W6K9</accession>
<protein>
    <submittedName>
        <fullName evidence="2">Uncharacterized protein</fullName>
    </submittedName>
</protein>
<dbReference type="Pfam" id="PF00013">
    <property type="entry name" value="KH_1"/>
    <property type="match status" value="1"/>
</dbReference>
<feature type="compositionally biased region" description="Polar residues" evidence="1">
    <location>
        <begin position="13"/>
        <end position="22"/>
    </location>
</feature>
<dbReference type="SMART" id="SM00333">
    <property type="entry name" value="TUDOR"/>
    <property type="match status" value="1"/>
</dbReference>
<dbReference type="GO" id="GO:0010468">
    <property type="term" value="P:regulation of gene expression"/>
    <property type="evidence" value="ECO:0007669"/>
    <property type="project" value="UniProtKB-ARBA"/>
</dbReference>
<gene>
    <name evidence="2" type="ORF">CTOB1V02_LOCUS3848</name>
</gene>
<dbReference type="Pfam" id="PF00567">
    <property type="entry name" value="TUDOR"/>
    <property type="match status" value="1"/>
</dbReference>
<proteinExistence type="predicted"/>
<dbReference type="PANTHER" id="PTHR22948:SF65">
    <property type="entry name" value="A-KINASE ANCHORING PROTEIN 1"/>
    <property type="match status" value="1"/>
</dbReference>
<dbReference type="Gene3D" id="2.30.30.140">
    <property type="match status" value="1"/>
</dbReference>
<name>A0A7R8W6K9_9CRUS</name>
<dbReference type="CDD" id="cd20407">
    <property type="entry name" value="Tudor_AKAP1"/>
    <property type="match status" value="1"/>
</dbReference>